<sequence length="13" mass="1539">MRTGTDRLFDVID</sequence>
<name>A0A9W5F0H3_9HYPH</name>
<dbReference type="Proteomes" id="UP000191933">
    <property type="component" value="Unassembled WGS sequence"/>
</dbReference>
<keyword evidence="2" id="KW-1185">Reference proteome</keyword>
<gene>
    <name evidence="1" type="ORF">AGR2A_Cc10269</name>
</gene>
<dbReference type="EMBL" id="FBVY01000001">
    <property type="protein sequence ID" value="CUW84525.1"/>
    <property type="molecule type" value="Genomic_DNA"/>
</dbReference>
<comment type="caution">
    <text evidence="1">The sequence shown here is derived from an EMBL/GenBank/DDBJ whole genome shotgun (WGS) entry which is preliminary data.</text>
</comment>
<proteinExistence type="predicted"/>
<evidence type="ECO:0000313" key="1">
    <source>
        <dbReference type="EMBL" id="CUW84525.1"/>
    </source>
</evidence>
<reference evidence="1 2" key="1">
    <citation type="submission" date="2016-01" db="EMBL/GenBank/DDBJ databases">
        <authorList>
            <person name="Regsiter A."/>
            <person name="william w."/>
        </authorList>
    </citation>
    <scope>NUCLEOTIDE SEQUENCE [LARGE SCALE GENOMIC DNA]</scope>
    <source>
        <strain evidence="1 2">CFBP 5494</strain>
    </source>
</reference>
<organism evidence="1 2">
    <name type="scientific">Agrobacterium genomosp. 2 str. CFBP 5494</name>
    <dbReference type="NCBI Taxonomy" id="1183436"/>
    <lineage>
        <taxon>Bacteria</taxon>
        <taxon>Pseudomonadati</taxon>
        <taxon>Pseudomonadota</taxon>
        <taxon>Alphaproteobacteria</taxon>
        <taxon>Hyphomicrobiales</taxon>
        <taxon>Rhizobiaceae</taxon>
        <taxon>Rhizobium/Agrobacterium group</taxon>
        <taxon>Agrobacterium</taxon>
        <taxon>Agrobacterium tumefaciens complex</taxon>
    </lineage>
</organism>
<accession>A0A9W5F0H3</accession>
<protein>
    <submittedName>
        <fullName evidence="1">Uncharacterized protein</fullName>
    </submittedName>
</protein>
<evidence type="ECO:0000313" key="2">
    <source>
        <dbReference type="Proteomes" id="UP000191933"/>
    </source>
</evidence>